<keyword evidence="5" id="KW-0479">Metal-binding</keyword>
<evidence type="ECO:0000256" key="7">
    <source>
        <dbReference type="ARBA" id="ARBA00022840"/>
    </source>
</evidence>
<dbReference type="PANTHER" id="PTHR21621">
    <property type="entry name" value="RIBOSOMAL PROTEIN S6 MODIFICATION PROTEIN"/>
    <property type="match status" value="1"/>
</dbReference>
<dbReference type="Proteomes" id="UP001247805">
    <property type="component" value="Unassembled WGS sequence"/>
</dbReference>
<dbReference type="GO" id="GO:0004363">
    <property type="term" value="F:glutathione synthase activity"/>
    <property type="evidence" value="ECO:0007669"/>
    <property type="project" value="UniProtKB-EC"/>
</dbReference>
<accession>A0ABU3SWY6</accession>
<comment type="cofactor">
    <cofactor evidence="2">
        <name>Mg(2+)</name>
        <dbReference type="ChEBI" id="CHEBI:18420"/>
    </cofactor>
</comment>
<dbReference type="InterPro" id="IPR013815">
    <property type="entry name" value="ATP_grasp_subdomain_1"/>
</dbReference>
<dbReference type="Gene3D" id="3.30.470.20">
    <property type="entry name" value="ATP-grasp fold, B domain"/>
    <property type="match status" value="1"/>
</dbReference>
<dbReference type="RefSeq" id="WP_316026094.1">
    <property type="nucleotide sequence ID" value="NZ_JAWDIO010000002.1"/>
</dbReference>
<comment type="pathway">
    <text evidence="10">Sulfur metabolism; glutathione biosynthesis; glutathione from L-cysteine and L-glutamate: step 2/2.</text>
</comment>
<keyword evidence="9" id="KW-0464">Manganese</keyword>
<dbReference type="SUPFAM" id="SSF52440">
    <property type="entry name" value="PreATP-grasp domain"/>
    <property type="match status" value="1"/>
</dbReference>
<dbReference type="NCBIfam" id="TIGR01380">
    <property type="entry name" value="glut_syn"/>
    <property type="match status" value="1"/>
</dbReference>
<comment type="cofactor">
    <cofactor evidence="1">
        <name>Mn(2+)</name>
        <dbReference type="ChEBI" id="CHEBI:29035"/>
    </cofactor>
</comment>
<dbReference type="NCBIfam" id="NF003573">
    <property type="entry name" value="PRK05246.1"/>
    <property type="match status" value="1"/>
</dbReference>
<evidence type="ECO:0000256" key="9">
    <source>
        <dbReference type="ARBA" id="ARBA00023211"/>
    </source>
</evidence>
<evidence type="ECO:0000313" key="13">
    <source>
        <dbReference type="Proteomes" id="UP001247805"/>
    </source>
</evidence>
<dbReference type="InterPro" id="IPR006284">
    <property type="entry name" value="Glut_synth_pro"/>
</dbReference>
<dbReference type="HAMAP" id="MF_00162">
    <property type="entry name" value="GSH_S"/>
    <property type="match status" value="1"/>
</dbReference>
<evidence type="ECO:0000256" key="5">
    <source>
        <dbReference type="ARBA" id="ARBA00022723"/>
    </source>
</evidence>
<dbReference type="Gene3D" id="3.40.50.20">
    <property type="match status" value="1"/>
</dbReference>
<feature type="domain" description="ATP-grasp" evidence="11">
    <location>
        <begin position="126"/>
        <end position="311"/>
    </location>
</feature>
<evidence type="ECO:0000256" key="8">
    <source>
        <dbReference type="ARBA" id="ARBA00022842"/>
    </source>
</evidence>
<evidence type="ECO:0000256" key="2">
    <source>
        <dbReference type="ARBA" id="ARBA00001946"/>
    </source>
</evidence>
<organism evidence="12 13">
    <name type="scientific">Paraglaciecola aquimarina</name>
    <dbReference type="NCBI Taxonomy" id="1235557"/>
    <lineage>
        <taxon>Bacteria</taxon>
        <taxon>Pseudomonadati</taxon>
        <taxon>Pseudomonadota</taxon>
        <taxon>Gammaproteobacteria</taxon>
        <taxon>Alteromonadales</taxon>
        <taxon>Alteromonadaceae</taxon>
        <taxon>Paraglaciecola</taxon>
    </lineage>
</organism>
<dbReference type="Gene3D" id="3.30.1490.20">
    <property type="entry name" value="ATP-grasp fold, A domain"/>
    <property type="match status" value="1"/>
</dbReference>
<evidence type="ECO:0000256" key="3">
    <source>
        <dbReference type="ARBA" id="ARBA00022598"/>
    </source>
</evidence>
<keyword evidence="13" id="KW-1185">Reference proteome</keyword>
<dbReference type="PANTHER" id="PTHR21621:SF4">
    <property type="entry name" value="GLUTATHIONE SYNTHETASE"/>
    <property type="match status" value="1"/>
</dbReference>
<dbReference type="InterPro" id="IPR011761">
    <property type="entry name" value="ATP-grasp"/>
</dbReference>
<dbReference type="InterPro" id="IPR004215">
    <property type="entry name" value="GSHS_N"/>
</dbReference>
<reference evidence="12 13" key="1">
    <citation type="submission" date="2023-10" db="EMBL/GenBank/DDBJ databases">
        <title>Glaciecola aquimarina strain GGW-M5 nov., isolated from a coastal seawater.</title>
        <authorList>
            <person name="Bayburt H."/>
            <person name="Kim J.M."/>
            <person name="Choi B.J."/>
            <person name="Jeon C.O."/>
        </authorList>
    </citation>
    <scope>NUCLEOTIDE SEQUENCE [LARGE SCALE GENOMIC DNA]</scope>
    <source>
        <strain evidence="12 13">KCTC 32108</strain>
    </source>
</reference>
<evidence type="ECO:0000256" key="6">
    <source>
        <dbReference type="ARBA" id="ARBA00022741"/>
    </source>
</evidence>
<dbReference type="Pfam" id="PF02951">
    <property type="entry name" value="GSH-S_N"/>
    <property type="match status" value="1"/>
</dbReference>
<evidence type="ECO:0000256" key="4">
    <source>
        <dbReference type="ARBA" id="ARBA00022684"/>
    </source>
</evidence>
<dbReference type="InterPro" id="IPR016185">
    <property type="entry name" value="PreATP-grasp_dom_sf"/>
</dbReference>
<evidence type="ECO:0000256" key="1">
    <source>
        <dbReference type="ARBA" id="ARBA00001936"/>
    </source>
</evidence>
<protein>
    <recommendedName>
        <fullName evidence="10">Glutathione synthetase</fullName>
        <ecNumber evidence="10">6.3.2.3</ecNumber>
    </recommendedName>
    <alternativeName>
        <fullName evidence="10">GSH synthetase</fullName>
        <shortName evidence="10">GSH-S</shortName>
        <shortName evidence="10">GSHase</shortName>
    </alternativeName>
    <alternativeName>
        <fullName evidence="10">Glutathione synthase</fullName>
    </alternativeName>
</protein>
<dbReference type="EMBL" id="JAWDIO010000002">
    <property type="protein sequence ID" value="MDU0354498.1"/>
    <property type="molecule type" value="Genomic_DNA"/>
</dbReference>
<name>A0ABU3SWY6_9ALTE</name>
<comment type="catalytic activity">
    <reaction evidence="10">
        <text>gamma-L-glutamyl-L-cysteine + glycine + ATP = glutathione + ADP + phosphate + H(+)</text>
        <dbReference type="Rhea" id="RHEA:13557"/>
        <dbReference type="ChEBI" id="CHEBI:15378"/>
        <dbReference type="ChEBI" id="CHEBI:30616"/>
        <dbReference type="ChEBI" id="CHEBI:43474"/>
        <dbReference type="ChEBI" id="CHEBI:57305"/>
        <dbReference type="ChEBI" id="CHEBI:57925"/>
        <dbReference type="ChEBI" id="CHEBI:58173"/>
        <dbReference type="ChEBI" id="CHEBI:456216"/>
        <dbReference type="EC" id="6.3.2.3"/>
    </reaction>
</comment>
<comment type="similarity">
    <text evidence="10">Belongs to the prokaryotic GSH synthase family.</text>
</comment>
<gene>
    <name evidence="10 12" type="primary">gshB</name>
    <name evidence="12" type="ORF">RS130_11625</name>
</gene>
<comment type="caution">
    <text evidence="12">The sequence shown here is derived from an EMBL/GenBank/DDBJ whole genome shotgun (WGS) entry which is preliminary data.</text>
</comment>
<keyword evidence="7 10" id="KW-0067">ATP-binding</keyword>
<evidence type="ECO:0000313" key="12">
    <source>
        <dbReference type="EMBL" id="MDU0354498.1"/>
    </source>
</evidence>
<keyword evidence="6 10" id="KW-0547">Nucleotide-binding</keyword>
<dbReference type="EC" id="6.3.2.3" evidence="10"/>
<evidence type="ECO:0000259" key="11">
    <source>
        <dbReference type="PROSITE" id="PS50975"/>
    </source>
</evidence>
<keyword evidence="4 10" id="KW-0317">Glutathione biosynthesis</keyword>
<dbReference type="Pfam" id="PF02955">
    <property type="entry name" value="GSH-S_ATP"/>
    <property type="match status" value="1"/>
</dbReference>
<dbReference type="InterPro" id="IPR004218">
    <property type="entry name" value="GSHS_ATP-bd"/>
</dbReference>
<sequence>MSIKLGIVMDPIQSINIKKDTSFAMLLDAQSRGYELYYLEMGDLYLQNGKPMARMRNLSVQQDPNSWFELQNEQHQCLANLDVILMRKDPPVDNEFIYATHMFELAEQAGTLVVNKAQSLRDFNEKLFTSWFPDLVADTLVTRDASLIREFHKTHQDIICKPLDGMGGTSIFRVKEDGNNLGVIIETLTELGSRYAMFQRFLPEIKDGDKRILIIDGQVVPYALARLPTKGENRGNLAAGGTGRPQPLSASDLKIAETIAPLLVEKGLLFVGLDVIGDRVTEINVTSPTCVREIEAAYDVNITGMLFDAIEKRLTEKRASGPKGV</sequence>
<keyword evidence="8" id="KW-0460">Magnesium</keyword>
<dbReference type="SUPFAM" id="SSF56059">
    <property type="entry name" value="Glutathione synthetase ATP-binding domain-like"/>
    <property type="match status" value="1"/>
</dbReference>
<proteinExistence type="inferred from homology"/>
<keyword evidence="3 10" id="KW-0436">Ligase</keyword>
<dbReference type="PROSITE" id="PS50975">
    <property type="entry name" value="ATP_GRASP"/>
    <property type="match status" value="1"/>
</dbReference>
<evidence type="ECO:0000256" key="10">
    <source>
        <dbReference type="HAMAP-Rule" id="MF_00162"/>
    </source>
</evidence>